<sequence>MAVETVSSVAFLVGRVLFGGVLAFMGLNHFLQADQMSGYAEAKGAPAPTLSVYASGALLVGGGLSVLLGILPLFGAAALVAFLVVATPMFHDFWSVEDPQQKQQEMTDFLKNVALVGGALVLLAISGGSWPFSVGI</sequence>
<feature type="transmembrane region" description="Helical" evidence="6">
    <location>
        <begin position="6"/>
        <end position="27"/>
    </location>
</feature>
<gene>
    <name evidence="7" type="ORF">ACFO9K_12085</name>
</gene>
<evidence type="ECO:0000313" key="7">
    <source>
        <dbReference type="EMBL" id="MFC4824998.1"/>
    </source>
</evidence>
<comment type="caution">
    <text evidence="7">The sequence shown here is derived from an EMBL/GenBank/DDBJ whole genome shotgun (WGS) entry which is preliminary data.</text>
</comment>
<evidence type="ECO:0000256" key="5">
    <source>
        <dbReference type="ARBA" id="ARBA00023136"/>
    </source>
</evidence>
<keyword evidence="5 6" id="KW-0472">Membrane</keyword>
<feature type="transmembrane region" description="Helical" evidence="6">
    <location>
        <begin position="73"/>
        <end position="91"/>
    </location>
</feature>
<dbReference type="PANTHER" id="PTHR33452:SF1">
    <property type="entry name" value="INNER MEMBRANE PROTEIN YPHA-RELATED"/>
    <property type="match status" value="1"/>
</dbReference>
<dbReference type="GeneID" id="73044300"/>
<dbReference type="InterPro" id="IPR051907">
    <property type="entry name" value="DoxX-like_oxidoreductase"/>
</dbReference>
<accession>A0ABD5Q2Y1</accession>
<dbReference type="AlphaFoldDB" id="A0ABD5Q2Y1"/>
<keyword evidence="8" id="KW-1185">Reference proteome</keyword>
<dbReference type="Proteomes" id="UP001595945">
    <property type="component" value="Unassembled WGS sequence"/>
</dbReference>
<dbReference type="Pfam" id="PF07681">
    <property type="entry name" value="DoxX"/>
    <property type="match status" value="1"/>
</dbReference>
<organism evidence="7 8">
    <name type="scientific">Halorussus aquaticus</name>
    <dbReference type="NCBI Taxonomy" id="2953748"/>
    <lineage>
        <taxon>Archaea</taxon>
        <taxon>Methanobacteriati</taxon>
        <taxon>Methanobacteriota</taxon>
        <taxon>Stenosarchaea group</taxon>
        <taxon>Halobacteria</taxon>
        <taxon>Halobacteriales</taxon>
        <taxon>Haladaptataceae</taxon>
        <taxon>Halorussus</taxon>
    </lineage>
</organism>
<proteinExistence type="predicted"/>
<dbReference type="EMBL" id="JBHSHT010000001">
    <property type="protein sequence ID" value="MFC4824998.1"/>
    <property type="molecule type" value="Genomic_DNA"/>
</dbReference>
<dbReference type="RefSeq" id="WP_254269295.1">
    <property type="nucleotide sequence ID" value="NZ_CP100400.1"/>
</dbReference>
<evidence type="ECO:0000256" key="6">
    <source>
        <dbReference type="SAM" id="Phobius"/>
    </source>
</evidence>
<reference evidence="7 8" key="1">
    <citation type="journal article" date="2019" name="Int. J. Syst. Evol. Microbiol.">
        <title>The Global Catalogue of Microorganisms (GCM) 10K type strain sequencing project: providing services to taxonomists for standard genome sequencing and annotation.</title>
        <authorList>
            <consortium name="The Broad Institute Genomics Platform"/>
            <consortium name="The Broad Institute Genome Sequencing Center for Infectious Disease"/>
            <person name="Wu L."/>
            <person name="Ma J."/>
        </authorList>
    </citation>
    <scope>NUCLEOTIDE SEQUENCE [LARGE SCALE GENOMIC DNA]</scope>
    <source>
        <strain evidence="7 8">XZYJ18</strain>
    </source>
</reference>
<dbReference type="InterPro" id="IPR032808">
    <property type="entry name" value="DoxX"/>
</dbReference>
<keyword evidence="4 6" id="KW-1133">Transmembrane helix</keyword>
<keyword evidence="3 6" id="KW-0812">Transmembrane</keyword>
<name>A0ABD5Q2Y1_9EURY</name>
<protein>
    <submittedName>
        <fullName evidence="7">DoxX family protein</fullName>
    </submittedName>
</protein>
<evidence type="ECO:0000256" key="4">
    <source>
        <dbReference type="ARBA" id="ARBA00022989"/>
    </source>
</evidence>
<keyword evidence="2" id="KW-1003">Cell membrane</keyword>
<dbReference type="PANTHER" id="PTHR33452">
    <property type="entry name" value="OXIDOREDUCTASE CATD-RELATED"/>
    <property type="match status" value="1"/>
</dbReference>
<evidence type="ECO:0000256" key="2">
    <source>
        <dbReference type="ARBA" id="ARBA00022475"/>
    </source>
</evidence>
<evidence type="ECO:0000313" key="8">
    <source>
        <dbReference type="Proteomes" id="UP001595945"/>
    </source>
</evidence>
<feature type="transmembrane region" description="Helical" evidence="6">
    <location>
        <begin position="112"/>
        <end position="132"/>
    </location>
</feature>
<dbReference type="GO" id="GO:0005886">
    <property type="term" value="C:plasma membrane"/>
    <property type="evidence" value="ECO:0007669"/>
    <property type="project" value="UniProtKB-SubCell"/>
</dbReference>
<comment type="subcellular location">
    <subcellularLocation>
        <location evidence="1">Cell membrane</location>
        <topology evidence="1">Multi-pass membrane protein</topology>
    </subcellularLocation>
</comment>
<evidence type="ECO:0000256" key="1">
    <source>
        <dbReference type="ARBA" id="ARBA00004651"/>
    </source>
</evidence>
<evidence type="ECO:0000256" key="3">
    <source>
        <dbReference type="ARBA" id="ARBA00022692"/>
    </source>
</evidence>